<comment type="caution">
    <text evidence="2">The sequence shown here is derived from an EMBL/GenBank/DDBJ whole genome shotgun (WGS) entry which is preliminary data.</text>
</comment>
<evidence type="ECO:0008006" key="4">
    <source>
        <dbReference type="Google" id="ProtNLM"/>
    </source>
</evidence>
<name>A0A9D2H5C7_9MICO</name>
<evidence type="ECO:0000256" key="1">
    <source>
        <dbReference type="SAM" id="MobiDB-lite"/>
    </source>
</evidence>
<evidence type="ECO:0000313" key="3">
    <source>
        <dbReference type="Proteomes" id="UP000824220"/>
    </source>
</evidence>
<dbReference type="Proteomes" id="UP000824220">
    <property type="component" value="Unassembled WGS sequence"/>
</dbReference>
<proteinExistence type="predicted"/>
<evidence type="ECO:0000313" key="2">
    <source>
        <dbReference type="EMBL" id="HJA04099.1"/>
    </source>
</evidence>
<reference evidence="2" key="1">
    <citation type="journal article" date="2021" name="PeerJ">
        <title>Extensive microbial diversity within the chicken gut microbiome revealed by metagenomics and culture.</title>
        <authorList>
            <person name="Gilroy R."/>
            <person name="Ravi A."/>
            <person name="Getino M."/>
            <person name="Pursley I."/>
            <person name="Horton D.L."/>
            <person name="Alikhan N.F."/>
            <person name="Baker D."/>
            <person name="Gharbi K."/>
            <person name="Hall N."/>
            <person name="Watson M."/>
            <person name="Adriaenssens E.M."/>
            <person name="Foster-Nyarko E."/>
            <person name="Jarju S."/>
            <person name="Secka A."/>
            <person name="Antonio M."/>
            <person name="Oren A."/>
            <person name="Chaudhuri R.R."/>
            <person name="La Ragione R."/>
            <person name="Hildebrand F."/>
            <person name="Pallen M.J."/>
        </authorList>
    </citation>
    <scope>NUCLEOTIDE SEQUENCE</scope>
    <source>
        <strain evidence="2">ChiHjej8B7-3636</strain>
    </source>
</reference>
<accession>A0A9D2H5C7</accession>
<dbReference type="EMBL" id="DXAM01000059">
    <property type="protein sequence ID" value="HJA04099.1"/>
    <property type="molecule type" value="Genomic_DNA"/>
</dbReference>
<gene>
    <name evidence="2" type="ORF">H9800_04490</name>
</gene>
<dbReference type="AlphaFoldDB" id="A0A9D2H5C7"/>
<protein>
    <recommendedName>
        <fullName evidence="4">Alpha/beta hydrolase</fullName>
    </recommendedName>
</protein>
<reference evidence="2" key="2">
    <citation type="submission" date="2021-04" db="EMBL/GenBank/DDBJ databases">
        <authorList>
            <person name="Gilroy R."/>
        </authorList>
    </citation>
    <scope>NUCLEOTIDE SEQUENCE</scope>
    <source>
        <strain evidence="2">ChiHjej8B7-3636</strain>
    </source>
</reference>
<sequence>MTLDVSQGSVVAVDPDELRALAGRVRSAAQVAESAIDHANRANALQAQVPAEWTIVWADVLTPLQRCAMWRDDATRLAEGLDAAADAYELIELRALMQMDDAGSLAVRARHDAILARNPAAGEAADHLWAVWEATTGDALVETWAGAGFLGAAVMALLVGTLRRFRTEGGRQTGSLGAPRRARARANRVPGTSDGYVAMHEQPVGRTSAPAGLASSLSRIPNGETGAFGDTARVRVDKYAFPSGEERFVAYISGSRGAPWNDTDPFSWGNNVGLYVGAAESPGYDFVLEALERSGAEAGSVVDVNGFSQGSMVAQRIATDSDFEVQQVTTIGAPVRMPVGEQVTSISIAHDDDPVAALSDGGSPASLGDDDSLLIRRTFDEADTGLREWRVGAHRVSAYEETARLFESSGDPRADGVREYYDQLARAASVESVVYHTAASGVGDAVLSAPSESVSDAAAASSAGAG</sequence>
<feature type="region of interest" description="Disordered" evidence="1">
    <location>
        <begin position="169"/>
        <end position="196"/>
    </location>
</feature>
<organism evidence="2 3">
    <name type="scientific">Candidatus Microbacterium stercoravium</name>
    <dbReference type="NCBI Taxonomy" id="2838697"/>
    <lineage>
        <taxon>Bacteria</taxon>
        <taxon>Bacillati</taxon>
        <taxon>Actinomycetota</taxon>
        <taxon>Actinomycetes</taxon>
        <taxon>Micrococcales</taxon>
        <taxon>Microbacteriaceae</taxon>
        <taxon>Microbacterium</taxon>
    </lineage>
</organism>